<dbReference type="Gene3D" id="3.60.21.10">
    <property type="match status" value="1"/>
</dbReference>
<dbReference type="PANTHER" id="PTHR46546">
    <property type="entry name" value="SHEWANELLA-LIKE PROTEIN PHOSPHATASE 1"/>
    <property type="match status" value="1"/>
</dbReference>
<evidence type="ECO:0000313" key="1">
    <source>
        <dbReference type="EMBL" id="MBF6057856.1"/>
    </source>
</evidence>
<sequence length="400" mass="46084">MQSVIDWQPEKPFEIIPQAWLSPDKETYFFCDLHADAGAFLRSLKLSGLITESSELDQVQLTDKAFQGRILIGGDCFDKGPSNLQLFELLNHLREAGLDLILLAGNHDIRVYAGLLALDFMHDLRQAHFFVRMGRKCATFLAEVYHRYCVHEEAPKLADSLIEEALFPNEDWYRLFPQYAQYFMKRKQIEKEIKQIRSKRIDFMQACHEKGLNLNQVYHAALKAKQLFVDSDGEFAWFFQNLQLLHHSGSYLFCHAGVDDSIALCMQENGSDSLNEQFRNQMRSGQIFEMYYSPYGNIFRTKYRDKDWPFSSMGAETLRQQGIFALVNGHRSHENGQQLFVREGLLNFECDTQLNSNCRKKSKMKPHGEAVTIFSSSGTVFAYCCDMPTAKSFHPGRLSA</sequence>
<keyword evidence="2" id="KW-1185">Reference proteome</keyword>
<dbReference type="EMBL" id="JACBGI020000007">
    <property type="protein sequence ID" value="MBF6057856.1"/>
    <property type="molecule type" value="Genomic_DNA"/>
</dbReference>
<dbReference type="RefSeq" id="WP_185977996.1">
    <property type="nucleotide sequence ID" value="NZ_JACBGI020000007.1"/>
</dbReference>
<name>A0ABS0C0U5_9GAMM</name>
<reference evidence="1 2" key="1">
    <citation type="submission" date="2020-11" db="EMBL/GenBank/DDBJ databases">
        <title>Sulfur oxidizing isolate from Hospital Hole Sinkhole.</title>
        <authorList>
            <person name="Scott K.M."/>
        </authorList>
    </citation>
    <scope>NUCLEOTIDE SEQUENCE [LARGE SCALE GENOMIC DNA]</scope>
    <source>
        <strain evidence="1 2">HH1</strain>
    </source>
</reference>
<protein>
    <recommendedName>
        <fullName evidence="3">Calcineurin-like phosphoesterase domain-containing protein</fullName>
    </recommendedName>
</protein>
<gene>
    <name evidence="1" type="ORF">H8792_005825</name>
</gene>
<dbReference type="PANTHER" id="PTHR46546:SF4">
    <property type="entry name" value="SHEWANELLA-LIKE PROTEIN PHOSPHATASE 1"/>
    <property type="match status" value="1"/>
</dbReference>
<accession>A0ABS0C0U5</accession>
<evidence type="ECO:0000313" key="2">
    <source>
        <dbReference type="Proteomes" id="UP001193680"/>
    </source>
</evidence>
<dbReference type="SUPFAM" id="SSF56300">
    <property type="entry name" value="Metallo-dependent phosphatases"/>
    <property type="match status" value="1"/>
</dbReference>
<evidence type="ECO:0008006" key="3">
    <source>
        <dbReference type="Google" id="ProtNLM"/>
    </source>
</evidence>
<dbReference type="Proteomes" id="UP001193680">
    <property type="component" value="Unassembled WGS sequence"/>
</dbReference>
<comment type="caution">
    <text evidence="1">The sequence shown here is derived from an EMBL/GenBank/DDBJ whole genome shotgun (WGS) entry which is preliminary data.</text>
</comment>
<dbReference type="InterPro" id="IPR029052">
    <property type="entry name" value="Metallo-depent_PP-like"/>
</dbReference>
<proteinExistence type="predicted"/>
<organism evidence="1 2">
    <name type="scientific">Thiomicrorhabdus heinhorstiae</name>
    <dbReference type="NCBI Taxonomy" id="2748010"/>
    <lineage>
        <taxon>Bacteria</taxon>
        <taxon>Pseudomonadati</taxon>
        <taxon>Pseudomonadota</taxon>
        <taxon>Gammaproteobacteria</taxon>
        <taxon>Thiotrichales</taxon>
        <taxon>Piscirickettsiaceae</taxon>
        <taxon>Thiomicrorhabdus</taxon>
    </lineage>
</organism>